<keyword evidence="10 17" id="KW-0479">Metal-binding</keyword>
<evidence type="ECO:0000256" key="4">
    <source>
        <dbReference type="ARBA" id="ARBA00004570"/>
    </source>
</evidence>
<dbReference type="HAMAP" id="MF_03184">
    <property type="entry name" value="Phosphofructokinase_I_E"/>
    <property type="match status" value="1"/>
</dbReference>
<feature type="region of interest" description="Interdomain linker" evidence="17">
    <location>
        <begin position="600"/>
        <end position="613"/>
    </location>
</feature>
<dbReference type="GO" id="GO:0048029">
    <property type="term" value="F:monosaccharide binding"/>
    <property type="evidence" value="ECO:0007669"/>
    <property type="project" value="TreeGrafter"/>
</dbReference>
<keyword evidence="9 17" id="KW-0808">Transferase</keyword>
<dbReference type="GO" id="GO:0016208">
    <property type="term" value="F:AMP binding"/>
    <property type="evidence" value="ECO:0007669"/>
    <property type="project" value="TreeGrafter"/>
</dbReference>
<evidence type="ECO:0000313" key="21">
    <source>
        <dbReference type="EMBL" id="SSD60292.1"/>
    </source>
</evidence>
<evidence type="ECO:0000256" key="9">
    <source>
        <dbReference type="ARBA" id="ARBA00022679"/>
    </source>
</evidence>
<dbReference type="GO" id="GO:0005945">
    <property type="term" value="C:6-phosphofructokinase complex"/>
    <property type="evidence" value="ECO:0007669"/>
    <property type="project" value="UniProtKB-ARBA"/>
</dbReference>
<dbReference type="SUPFAM" id="SSF53784">
    <property type="entry name" value="Phosphofructokinase"/>
    <property type="match status" value="2"/>
</dbReference>
<evidence type="ECO:0000256" key="12">
    <source>
        <dbReference type="ARBA" id="ARBA00022777"/>
    </source>
</evidence>
<evidence type="ECO:0000259" key="20">
    <source>
        <dbReference type="Pfam" id="PF18468"/>
    </source>
</evidence>
<evidence type="ECO:0000256" key="13">
    <source>
        <dbReference type="ARBA" id="ARBA00022840"/>
    </source>
</evidence>
<feature type="active site" description="Proton acceptor" evidence="17">
    <location>
        <position position="375"/>
    </location>
</feature>
<dbReference type="Proteomes" id="UP000262825">
    <property type="component" value="Unassembled WGS sequence"/>
</dbReference>
<dbReference type="GO" id="GO:0006002">
    <property type="term" value="P:fructose 6-phosphate metabolic process"/>
    <property type="evidence" value="ECO:0007669"/>
    <property type="project" value="InterPro"/>
</dbReference>
<dbReference type="GO" id="GO:0042802">
    <property type="term" value="F:identical protein binding"/>
    <property type="evidence" value="ECO:0007669"/>
    <property type="project" value="TreeGrafter"/>
</dbReference>
<organism evidence="21 22">
    <name type="scientific">Saccharomycodes ludwigii</name>
    <dbReference type="NCBI Taxonomy" id="36035"/>
    <lineage>
        <taxon>Eukaryota</taxon>
        <taxon>Fungi</taxon>
        <taxon>Dikarya</taxon>
        <taxon>Ascomycota</taxon>
        <taxon>Saccharomycotina</taxon>
        <taxon>Saccharomycetes</taxon>
        <taxon>Saccharomycodales</taxon>
        <taxon>Saccharomycodaceae</taxon>
        <taxon>Saccharomycodes</taxon>
    </lineage>
</organism>
<feature type="binding site" description="in other chain" evidence="17">
    <location>
        <begin position="507"/>
        <end position="510"/>
    </location>
    <ligand>
        <name>substrate</name>
        <note>ligand shared between dimeric partners</note>
    </ligand>
</feature>
<dbReference type="FunFam" id="3.40.50.450:FF:000010">
    <property type="entry name" value="ATP-dependent 6-phosphofructokinase"/>
    <property type="match status" value="1"/>
</dbReference>
<evidence type="ECO:0000256" key="15">
    <source>
        <dbReference type="ARBA" id="ARBA00023152"/>
    </source>
</evidence>
<dbReference type="InterPro" id="IPR040712">
    <property type="entry name" value="Pfk_N"/>
</dbReference>
<evidence type="ECO:0000256" key="3">
    <source>
        <dbReference type="ARBA" id="ARBA00004496"/>
    </source>
</evidence>
<keyword evidence="11 17" id="KW-0547">Nucleotide-binding</keyword>
<dbReference type="PRINTS" id="PR00476">
    <property type="entry name" value="PHFRCTKINASE"/>
</dbReference>
<dbReference type="FunFam" id="3.40.50.460:FF:000007">
    <property type="entry name" value="ATP-dependent 6-phosphofructokinase"/>
    <property type="match status" value="1"/>
</dbReference>
<protein>
    <recommendedName>
        <fullName evidence="17">ATP-dependent 6-phosphofructokinase</fullName>
        <shortName evidence="17">ATP-PFK</shortName>
        <shortName evidence="17">Phosphofructokinase</shortName>
        <ecNumber evidence="17">2.7.1.11</ecNumber>
    </recommendedName>
    <alternativeName>
        <fullName evidence="17">Phosphohexokinase</fullName>
    </alternativeName>
</protein>
<dbReference type="InterPro" id="IPR035966">
    <property type="entry name" value="PKF_sf"/>
</dbReference>
<evidence type="ECO:0000256" key="18">
    <source>
        <dbReference type="PIRNR" id="PIRNR000533"/>
    </source>
</evidence>
<dbReference type="PROSITE" id="PS00433">
    <property type="entry name" value="PHOSPHOFRUCTOKINASE"/>
    <property type="match status" value="2"/>
</dbReference>
<dbReference type="NCBIfam" id="TIGR02478">
    <property type="entry name" value="6PF1K_euk"/>
    <property type="match status" value="1"/>
</dbReference>
<feature type="domain" description="Phosphofructokinase N-terminal" evidence="20">
    <location>
        <begin position="27"/>
        <end position="119"/>
    </location>
</feature>
<dbReference type="GO" id="GO:0030388">
    <property type="term" value="P:fructose 1,6-bisphosphate metabolic process"/>
    <property type="evidence" value="ECO:0007669"/>
    <property type="project" value="TreeGrafter"/>
</dbReference>
<proteinExistence type="inferred from homology"/>
<dbReference type="GO" id="GO:0005524">
    <property type="term" value="F:ATP binding"/>
    <property type="evidence" value="ECO:0007669"/>
    <property type="project" value="UniProtKB-KW"/>
</dbReference>
<evidence type="ECO:0000256" key="14">
    <source>
        <dbReference type="ARBA" id="ARBA00022842"/>
    </source>
</evidence>
<reference evidence="22" key="1">
    <citation type="submission" date="2018-06" db="EMBL/GenBank/DDBJ databases">
        <authorList>
            <person name="Guldener U."/>
        </authorList>
    </citation>
    <scope>NUCLEOTIDE SEQUENCE [LARGE SCALE GENOMIC DNA]</scope>
    <source>
        <strain evidence="22">UTAD17</strain>
    </source>
</reference>
<feature type="binding site" evidence="17">
    <location>
        <begin position="327"/>
        <end position="330"/>
    </location>
    <ligand>
        <name>ATP</name>
        <dbReference type="ChEBI" id="CHEBI:30616"/>
    </ligand>
</feature>
<dbReference type="PANTHER" id="PTHR13697:SF57">
    <property type="entry name" value="ATP-DEPENDENT 6-PHOSPHOFRUCTOKINASE SUBUNIT ALPHA"/>
    <property type="match status" value="1"/>
</dbReference>
<comment type="activity regulation">
    <text evidence="17">Allosterically activated by ADP, AMP, or fructose 2,6-bisphosphate, and allosterically inhibited by ATP or citrate.</text>
</comment>
<keyword evidence="8 17" id="KW-0021">Allosteric enzyme</keyword>
<keyword evidence="14 17" id="KW-0460">Magnesium</keyword>
<feature type="binding site" description="in other chain" evidence="17">
    <location>
        <begin position="786"/>
        <end position="788"/>
    </location>
    <ligand>
        <name>beta-D-fructose 2,6-bisphosphate</name>
        <dbReference type="ChEBI" id="CHEBI:58579"/>
        <note>allosteric activator; ligand shared between dimeric partners</note>
    </ligand>
</feature>
<feature type="binding site" description="in other chain" evidence="17">
    <location>
        <position position="474"/>
    </location>
    <ligand>
        <name>substrate</name>
        <note>ligand shared between dimeric partners</note>
    </ligand>
</feature>
<feature type="binding site" description="in other chain" evidence="17">
    <location>
        <position position="846"/>
    </location>
    <ligand>
        <name>beta-D-fructose 2,6-bisphosphate</name>
        <dbReference type="ChEBI" id="CHEBI:58579"/>
        <note>allosteric activator; ligand shared between dimeric partners</note>
    </ligand>
</feature>
<feature type="region of interest" description="C-terminal regulatory PFK domain 2" evidence="17">
    <location>
        <begin position="614"/>
        <end position="1006"/>
    </location>
</feature>
<dbReference type="PANTHER" id="PTHR13697">
    <property type="entry name" value="PHOSPHOFRUCTOKINASE"/>
    <property type="match status" value="1"/>
</dbReference>
<feature type="binding site" description="in other chain" evidence="17">
    <location>
        <begin position="417"/>
        <end position="419"/>
    </location>
    <ligand>
        <name>substrate</name>
        <note>ligand shared between dimeric partners</note>
    </ligand>
</feature>
<feature type="binding site" evidence="17">
    <location>
        <position position="234"/>
    </location>
    <ligand>
        <name>ATP</name>
        <dbReference type="ChEBI" id="CHEBI:30616"/>
    </ligand>
</feature>
<dbReference type="GO" id="GO:0005741">
    <property type="term" value="C:mitochondrial outer membrane"/>
    <property type="evidence" value="ECO:0007669"/>
    <property type="project" value="UniProtKB-SubCell"/>
</dbReference>
<feature type="binding site" description="in other chain" evidence="17">
    <location>
        <begin position="373"/>
        <end position="375"/>
    </location>
    <ligand>
        <name>substrate</name>
        <note>ligand shared between dimeric partners</note>
    </ligand>
</feature>
<dbReference type="Pfam" id="PF00365">
    <property type="entry name" value="PFK"/>
    <property type="match status" value="2"/>
</dbReference>
<comment type="subunit">
    <text evidence="6">Heterooctamer of 4 alpha and 4 beta chains.</text>
</comment>
<dbReference type="InterPro" id="IPR009161">
    <property type="entry name" value="6-Pfructokinase_euk"/>
</dbReference>
<evidence type="ECO:0000256" key="6">
    <source>
        <dbReference type="ARBA" id="ARBA00011412"/>
    </source>
</evidence>
<comment type="subcellular location">
    <subcellularLocation>
        <location evidence="3 17">Cytoplasm</location>
    </subcellularLocation>
    <subcellularLocation>
        <location evidence="4">Mitochondrion outer membrane</location>
        <topology evidence="4">Peripheral membrane protein</topology>
        <orientation evidence="4">Cytoplasmic side</orientation>
    </subcellularLocation>
</comment>
<comment type="function">
    <text evidence="2 17">Catalyzes the phosphorylation of D-fructose 6-phosphate to fructose 1,6-bisphosphate by ATP, the first committing step of glycolysis.</text>
</comment>
<feature type="binding site" description="in other chain" evidence="17">
    <location>
        <begin position="878"/>
        <end position="881"/>
    </location>
    <ligand>
        <name>beta-D-fructose 2,6-bisphosphate</name>
        <dbReference type="ChEBI" id="CHEBI:58579"/>
        <note>allosteric activator; ligand shared between dimeric partners</note>
    </ligand>
</feature>
<comment type="similarity">
    <text evidence="17">Belongs to the phosphofructokinase type A (PFKA) family. ATP-dependent PFK group I subfamily. Eukaryotic two domain clade 'E' sub-subfamily.</text>
</comment>
<dbReference type="Pfam" id="PF18468">
    <property type="entry name" value="Pfk_N"/>
    <property type="match status" value="1"/>
</dbReference>
<dbReference type="EC" id="2.7.1.11" evidence="17"/>
<dbReference type="FunFam" id="3.40.50.460:FF:000008">
    <property type="entry name" value="ATP-dependent 6-phosphofructokinase"/>
    <property type="match status" value="1"/>
</dbReference>
<feature type="region of interest" description="N-terminal catalytic PFK domain 1" evidence="17">
    <location>
        <begin position="1"/>
        <end position="599"/>
    </location>
</feature>
<dbReference type="VEuPathDB" id="FungiDB:SCODWIG_02053"/>
<dbReference type="PIRSF" id="PIRSF000533">
    <property type="entry name" value="ATP_PFK_euk"/>
    <property type="match status" value="1"/>
</dbReference>
<feature type="binding site" evidence="17">
    <location>
        <position position="872"/>
    </location>
    <ligand>
        <name>beta-D-fructose 2,6-bisphosphate</name>
        <dbReference type="ChEBI" id="CHEBI:58579"/>
        <note>allosteric activator; ligand shared between dimeric partners</note>
    </ligand>
</feature>
<dbReference type="UniPathway" id="UPA00109">
    <property type="reaction ID" value="UER00182"/>
</dbReference>
<dbReference type="Gene3D" id="3.40.50.460">
    <property type="entry name" value="Phosphofructokinase domain"/>
    <property type="match status" value="2"/>
</dbReference>
<feature type="binding site" evidence="17">
    <location>
        <begin position="297"/>
        <end position="298"/>
    </location>
    <ligand>
        <name>ATP</name>
        <dbReference type="ChEBI" id="CHEBI:30616"/>
    </ligand>
</feature>
<comment type="similarity">
    <text evidence="18">Belongs to the phosphofructokinase type A (PFKA) family. ATP-dependent PFK group I subfamily. Eukaryotic two domain clade "E" sub-subfamily.</text>
</comment>
<feature type="binding site" evidence="17">
    <location>
        <position position="779"/>
    </location>
    <ligand>
        <name>beta-D-fructose 2,6-bisphosphate</name>
        <dbReference type="ChEBI" id="CHEBI:58579"/>
        <note>allosteric activator; ligand shared between dimeric partners</note>
    </ligand>
</feature>
<evidence type="ECO:0000256" key="5">
    <source>
        <dbReference type="ARBA" id="ARBA00004679"/>
    </source>
</evidence>
<evidence type="ECO:0000256" key="2">
    <source>
        <dbReference type="ARBA" id="ARBA00002659"/>
    </source>
</evidence>
<feature type="domain" description="Phosphofructokinase" evidence="19">
    <location>
        <begin position="226"/>
        <end position="533"/>
    </location>
</feature>
<dbReference type="Gene3D" id="3.10.180.90">
    <property type="match status" value="1"/>
</dbReference>
<comment type="cofactor">
    <cofactor evidence="1 17">
        <name>Mg(2+)</name>
        <dbReference type="ChEBI" id="CHEBI:18420"/>
    </cofactor>
</comment>
<feature type="binding site" description="in other chain" evidence="17">
    <location>
        <begin position="741"/>
        <end position="745"/>
    </location>
    <ligand>
        <name>beta-D-fructose 2,6-bisphosphate</name>
        <dbReference type="ChEBI" id="CHEBI:58579"/>
        <note>allosteric activator; ligand shared between dimeric partners</note>
    </ligand>
</feature>
<accession>A0A376B6M1</accession>
<gene>
    <name evidence="21" type="ORF">SCODWIG_02053</name>
</gene>
<evidence type="ECO:0000256" key="17">
    <source>
        <dbReference type="HAMAP-Rule" id="MF_03184"/>
    </source>
</evidence>
<comment type="subunit">
    <text evidence="17">Homotetramer.</text>
</comment>
<comment type="catalytic activity">
    <reaction evidence="16 17 18">
        <text>beta-D-fructose 6-phosphate + ATP = beta-D-fructose 1,6-bisphosphate + ADP + H(+)</text>
        <dbReference type="Rhea" id="RHEA:16109"/>
        <dbReference type="ChEBI" id="CHEBI:15378"/>
        <dbReference type="ChEBI" id="CHEBI:30616"/>
        <dbReference type="ChEBI" id="CHEBI:32966"/>
        <dbReference type="ChEBI" id="CHEBI:57634"/>
        <dbReference type="ChEBI" id="CHEBI:456216"/>
        <dbReference type="EC" id="2.7.1.11"/>
    </reaction>
</comment>
<evidence type="ECO:0000256" key="7">
    <source>
        <dbReference type="ARBA" id="ARBA00022490"/>
    </source>
</evidence>
<feature type="binding site" description="in other chain" evidence="17">
    <location>
        <position position="974"/>
    </location>
    <ligand>
        <name>beta-D-fructose 2,6-bisphosphate</name>
        <dbReference type="ChEBI" id="CHEBI:58579"/>
        <note>allosteric activator; ligand shared between dimeric partners</note>
    </ligand>
</feature>
<evidence type="ECO:0000256" key="16">
    <source>
        <dbReference type="ARBA" id="ARBA00048070"/>
    </source>
</evidence>
<feature type="binding site" evidence="17">
    <location>
        <position position="501"/>
    </location>
    <ligand>
        <name>substrate</name>
        <note>ligand shared between dimeric partners</note>
    </ligand>
</feature>
<keyword evidence="12 17" id="KW-0418">Kinase</keyword>
<evidence type="ECO:0000313" key="22">
    <source>
        <dbReference type="Proteomes" id="UP000262825"/>
    </source>
</evidence>
<dbReference type="OrthoDB" id="537915at2759"/>
<dbReference type="GO" id="GO:0051453">
    <property type="term" value="P:regulation of intracellular pH"/>
    <property type="evidence" value="ECO:0007669"/>
    <property type="project" value="UniProtKB-ARBA"/>
</dbReference>
<evidence type="ECO:0000256" key="1">
    <source>
        <dbReference type="ARBA" id="ARBA00001946"/>
    </source>
</evidence>
<evidence type="ECO:0000259" key="19">
    <source>
        <dbReference type="Pfam" id="PF00365"/>
    </source>
</evidence>
<keyword evidence="7 17" id="KW-0963">Cytoplasm</keyword>
<dbReference type="GO" id="GO:0046872">
    <property type="term" value="F:metal ion binding"/>
    <property type="evidence" value="ECO:0007669"/>
    <property type="project" value="UniProtKB-KW"/>
</dbReference>
<dbReference type="GO" id="GO:0070095">
    <property type="term" value="F:fructose-6-phosphate binding"/>
    <property type="evidence" value="ECO:0007669"/>
    <property type="project" value="TreeGrafter"/>
</dbReference>
<keyword evidence="13 17" id="KW-0067">ATP-binding</keyword>
<dbReference type="GO" id="GO:0061621">
    <property type="term" value="P:canonical glycolysis"/>
    <property type="evidence" value="ECO:0007669"/>
    <property type="project" value="TreeGrafter"/>
</dbReference>
<dbReference type="GO" id="GO:0003872">
    <property type="term" value="F:6-phosphofructokinase activity"/>
    <property type="evidence" value="ECO:0007669"/>
    <property type="project" value="UniProtKB-UniRule"/>
</dbReference>
<dbReference type="InterPro" id="IPR015912">
    <property type="entry name" value="Phosphofructokinase_CS"/>
</dbReference>
<dbReference type="InterPro" id="IPR000023">
    <property type="entry name" value="Phosphofructokinase_dom"/>
</dbReference>
<dbReference type="EMBL" id="UFAJ01000318">
    <property type="protein sequence ID" value="SSD60292.1"/>
    <property type="molecule type" value="Genomic_DNA"/>
</dbReference>
<name>A0A376B6M1_9ASCO</name>
<dbReference type="AlphaFoldDB" id="A0A376B6M1"/>
<comment type="pathway">
    <text evidence="5 17 18">Carbohydrate degradation; glycolysis; D-glyceraldehyde 3-phosphate and glycerone phosphate from D-glucose: step 3/4.</text>
</comment>
<dbReference type="InterPro" id="IPR022953">
    <property type="entry name" value="ATP_PFK"/>
</dbReference>
<evidence type="ECO:0000256" key="8">
    <source>
        <dbReference type="ARBA" id="ARBA00022533"/>
    </source>
</evidence>
<evidence type="ECO:0000256" key="10">
    <source>
        <dbReference type="ARBA" id="ARBA00022723"/>
    </source>
</evidence>
<feature type="binding site" description="in other chain" evidence="17">
    <location>
        <position position="684"/>
    </location>
    <ligand>
        <name>beta-D-fructose 2,6-bisphosphate</name>
        <dbReference type="ChEBI" id="CHEBI:58579"/>
        <note>allosteric activator; ligand shared between dimeric partners</note>
    </ligand>
</feature>
<feature type="binding site" evidence="17">
    <location>
        <position position="410"/>
    </location>
    <ligand>
        <name>substrate</name>
        <note>ligand shared between dimeric partners</note>
    </ligand>
</feature>
<sequence length="1006" mass="110268">MSSADTPINVVDDTISYSNTSEDLVYGLAFRSVATHDPHLYHETIKFYHKLGFSTIKVYDKFKNGQNLLLSNGTSKDSLKETWLESFKLSELDKDGFRIPQQEAKLGHKSDGALLKIRLISIEASKSINVNTSSISYFSAALEKQASLLSALPKSKKISNDLYEVVDPLDNVVYLTNSVNGVTNEKLSEDYFLHPNVPSPSSSGSSEDVKQAASVLLNKNAPKKKKIAVMTSGGDSPGMNASVRAVVRAGIYYGCDVYAVYEGYKGLLEGGSLLKKMEWSDVRGYLSEGGTLIGTARCMEFRERWGRKQAAKNLITEGIDALVVCGGDGSLTGADLFRHEWPSLLEELVSDKVFTEQDIEPYKHLNIVGLVGSIDNDMSGTDSTIGAFSALERIIEMVDYIDETAKSHSRAFVVEVMGRHCGWLALMAGIATGADYIFIPERAPKCGEWQKELKEVCQRHRDKGRRNNTVIVAEGAIDDQLNPITSENVKDVLVEMGLDTRVTILGHVQRGGTAVAHDRWLGTMQGVEAVKAILEMTPETPSPLIGIRENKIITMPLVESVKLTKEVASSIDNKDFDKAISLRDSEFIELYEDFIATTVKDGDSQLLPENERLNIAVVHVGAPTAALNAATRAATLYCLTKGHTVYGILNGFSGLITTGDVTELKWEDVENWHNLGGSELGTNRSTPSEDLGTVAYHFQKNKFDGCIIIGGFEGYVSLKQLHDARTNYPIFNIPIVLIPSTISNNVPGTEYSLGTDTCLNALVNYTDTVKQSASATRKRAFVVEVQGGHSGYIASYTGLVSGAVSVYTPEKKLNLSYIEEDIKLLKENFKHDQGENKSGKILIRNELASKVYTTELIGDIIDENSGGVFGVRTAIPGHVQQGGKPSSKDRIVSARFAIKCVKFIEECNRSANKAAAGEVTDSQILRFHYTNKGVKIYNVENEDGTAAVISVNGSHVTFKPISIVWDKETNVELRKGDVIHWEEFNTIGDILSGRLMLRKELDAESS</sequence>
<keyword evidence="22" id="KW-1185">Reference proteome</keyword>
<feature type="domain" description="Phosphofructokinase" evidence="19">
    <location>
        <begin position="614"/>
        <end position="904"/>
    </location>
</feature>
<evidence type="ECO:0000256" key="11">
    <source>
        <dbReference type="ARBA" id="ARBA00022741"/>
    </source>
</evidence>
<keyword evidence="15 17" id="KW-0324">Glycolysis</keyword>
<dbReference type="GO" id="GO:1902600">
    <property type="term" value="P:proton transmembrane transport"/>
    <property type="evidence" value="ECO:0007669"/>
    <property type="project" value="UniProtKB-ARBA"/>
</dbReference>
<feature type="binding site" evidence="17">
    <location>
        <position position="328"/>
    </location>
    <ligand>
        <name>Mg(2+)</name>
        <dbReference type="ChEBI" id="CHEBI:18420"/>
        <note>catalytic</note>
    </ligand>
</feature>
<dbReference type="Gene3D" id="3.40.50.450">
    <property type="match status" value="2"/>
</dbReference>